<dbReference type="RefSeq" id="XP_013276857.1">
    <property type="nucleotide sequence ID" value="XM_013421403.1"/>
</dbReference>
<protein>
    <recommendedName>
        <fullName evidence="6">Acid phosphatase</fullName>
    </recommendedName>
</protein>
<gene>
    <name evidence="4" type="ORF">Z518_00802</name>
</gene>
<evidence type="ECO:0000313" key="5">
    <source>
        <dbReference type="Proteomes" id="UP000053617"/>
    </source>
</evidence>
<dbReference type="Pfam" id="PF00328">
    <property type="entry name" value="His_Phos_2"/>
    <property type="match status" value="1"/>
</dbReference>
<dbReference type="AlphaFoldDB" id="A0A0D2J1Z4"/>
<dbReference type="PANTHER" id="PTHR11567:SF142">
    <property type="entry name" value="PHOSPHOGLYCERATE MUTASE-LIKE PROTEIN"/>
    <property type="match status" value="1"/>
</dbReference>
<feature type="signal peptide" evidence="3">
    <location>
        <begin position="1"/>
        <end position="18"/>
    </location>
</feature>
<keyword evidence="5" id="KW-1185">Reference proteome</keyword>
<reference evidence="4 5" key="1">
    <citation type="submission" date="2015-01" db="EMBL/GenBank/DDBJ databases">
        <title>The Genome Sequence of Rhinocladiella mackenzie CBS 650.93.</title>
        <authorList>
            <consortium name="The Broad Institute Genomics Platform"/>
            <person name="Cuomo C."/>
            <person name="de Hoog S."/>
            <person name="Gorbushina A."/>
            <person name="Stielow B."/>
            <person name="Teixiera M."/>
            <person name="Abouelleil A."/>
            <person name="Chapman S.B."/>
            <person name="Priest M."/>
            <person name="Young S.K."/>
            <person name="Wortman J."/>
            <person name="Nusbaum C."/>
            <person name="Birren B."/>
        </authorList>
    </citation>
    <scope>NUCLEOTIDE SEQUENCE [LARGE SCALE GENOMIC DNA]</scope>
    <source>
        <strain evidence="4 5">CBS 650.93</strain>
    </source>
</reference>
<dbReference type="STRING" id="1442369.A0A0D2J1Z4"/>
<dbReference type="GO" id="GO:0016791">
    <property type="term" value="F:phosphatase activity"/>
    <property type="evidence" value="ECO:0007669"/>
    <property type="project" value="TreeGrafter"/>
</dbReference>
<dbReference type="InterPro" id="IPR000560">
    <property type="entry name" value="His_Pase_clade-2"/>
</dbReference>
<keyword evidence="3" id="KW-0732">Signal</keyword>
<evidence type="ECO:0000256" key="2">
    <source>
        <dbReference type="SAM" id="Phobius"/>
    </source>
</evidence>
<dbReference type="SUPFAM" id="SSF53254">
    <property type="entry name" value="Phosphoglycerate mutase-like"/>
    <property type="match status" value="1"/>
</dbReference>
<evidence type="ECO:0000256" key="3">
    <source>
        <dbReference type="SAM" id="SignalP"/>
    </source>
</evidence>
<evidence type="ECO:0000256" key="1">
    <source>
        <dbReference type="ARBA" id="ARBA00005375"/>
    </source>
</evidence>
<proteinExistence type="inferred from homology"/>
<keyword evidence="2" id="KW-0812">Transmembrane</keyword>
<evidence type="ECO:0008006" key="6">
    <source>
        <dbReference type="Google" id="ProtNLM"/>
    </source>
</evidence>
<keyword evidence="2" id="KW-1133">Transmembrane helix</keyword>
<dbReference type="HOGENOM" id="CLU_023111_1_0_1"/>
<organism evidence="4 5">
    <name type="scientific">Rhinocladiella mackenziei CBS 650.93</name>
    <dbReference type="NCBI Taxonomy" id="1442369"/>
    <lineage>
        <taxon>Eukaryota</taxon>
        <taxon>Fungi</taxon>
        <taxon>Dikarya</taxon>
        <taxon>Ascomycota</taxon>
        <taxon>Pezizomycotina</taxon>
        <taxon>Eurotiomycetes</taxon>
        <taxon>Chaetothyriomycetidae</taxon>
        <taxon>Chaetothyriales</taxon>
        <taxon>Herpotrichiellaceae</taxon>
        <taxon>Rhinocladiella</taxon>
    </lineage>
</organism>
<sequence length="495" mass="52780">MHYTILPLLASLASSALAVETVLGVYIFSRHGDRTAKSTPPANLTDLGYQEVFTSGTFYRNRYVASGASRRIHGINADLVKQSQITASAPIDTVLQNSAIGFLQGLYPPVGETLGSNTLRNGTVVQSPMNGYQLIPLEVVTTGTNSENSAWLQGSTNCANAQISSNNYFTSSQYLDTLRRTQSFYTDLSPMINRTFTASQTSFKNAYTIFDLLNVASIHNSTDDFPNADLLTAETFFQLRTLADQHEWGLAYNESEPIRAITGSIIAAEVVDALNGTITGNGKNKLNIQFGAYAGMMSFFGLANLTSASPSFYGVPDYASSLSWELVTNATVGSSRAEFPSVDDVSVRFYFHNGTTSPTSEPVEFPLFGTGRSPLPWSEFVDHMGKFSIKSQKDWCTACGNSTGVCSPSALGESGSFGSSSSASGDNDNGSGGISKAVAGVIGAVVTLAVILGAELLFMLVGGFRLVSKKRLARTTSTDGMSQPAVEPKVEFGTK</sequence>
<dbReference type="PANTHER" id="PTHR11567">
    <property type="entry name" value="ACID PHOSPHATASE-RELATED"/>
    <property type="match status" value="1"/>
</dbReference>
<dbReference type="VEuPathDB" id="FungiDB:Z518_00802"/>
<dbReference type="OrthoDB" id="258392at2759"/>
<dbReference type="EMBL" id="KN847475">
    <property type="protein sequence ID" value="KIX09721.1"/>
    <property type="molecule type" value="Genomic_DNA"/>
</dbReference>
<evidence type="ECO:0000313" key="4">
    <source>
        <dbReference type="EMBL" id="KIX09721.1"/>
    </source>
</evidence>
<accession>A0A0D2J1Z4</accession>
<dbReference type="GeneID" id="25288873"/>
<dbReference type="InterPro" id="IPR050645">
    <property type="entry name" value="Histidine_acid_phosphatase"/>
</dbReference>
<name>A0A0D2J1Z4_9EURO</name>
<feature type="chain" id="PRO_5002255730" description="Acid phosphatase" evidence="3">
    <location>
        <begin position="19"/>
        <end position="495"/>
    </location>
</feature>
<dbReference type="Proteomes" id="UP000053617">
    <property type="component" value="Unassembled WGS sequence"/>
</dbReference>
<dbReference type="InterPro" id="IPR029033">
    <property type="entry name" value="His_PPase_superfam"/>
</dbReference>
<dbReference type="Gene3D" id="3.40.50.1240">
    <property type="entry name" value="Phosphoglycerate mutase-like"/>
    <property type="match status" value="1"/>
</dbReference>
<comment type="similarity">
    <text evidence="1">Belongs to the histidine acid phosphatase family.</text>
</comment>
<dbReference type="CDD" id="cd07061">
    <property type="entry name" value="HP_HAP_like"/>
    <property type="match status" value="1"/>
</dbReference>
<feature type="transmembrane region" description="Helical" evidence="2">
    <location>
        <begin position="437"/>
        <end position="464"/>
    </location>
</feature>
<keyword evidence="2" id="KW-0472">Membrane</keyword>